<dbReference type="PANTHER" id="PTHR43877:SF2">
    <property type="entry name" value="AMINOALKYLPHOSPHONATE N-ACETYLTRANSFERASE-RELATED"/>
    <property type="match status" value="1"/>
</dbReference>
<dbReference type="InterPro" id="IPR050832">
    <property type="entry name" value="Bact_Acetyltransf"/>
</dbReference>
<keyword evidence="1 4" id="KW-0808">Transferase</keyword>
<dbReference type="EMBL" id="FWFX01000004">
    <property type="protein sequence ID" value="SLN36595.1"/>
    <property type="molecule type" value="Genomic_DNA"/>
</dbReference>
<evidence type="ECO:0000256" key="1">
    <source>
        <dbReference type="ARBA" id="ARBA00022679"/>
    </source>
</evidence>
<dbReference type="Gene3D" id="3.40.630.30">
    <property type="match status" value="1"/>
</dbReference>
<proteinExistence type="predicted"/>
<dbReference type="AlphaFoldDB" id="A0A1X6YZV6"/>
<organism evidence="4 5">
    <name type="scientific">Roseovarius albus</name>
    <dbReference type="NCBI Taxonomy" id="1247867"/>
    <lineage>
        <taxon>Bacteria</taxon>
        <taxon>Pseudomonadati</taxon>
        <taxon>Pseudomonadota</taxon>
        <taxon>Alphaproteobacteria</taxon>
        <taxon>Rhodobacterales</taxon>
        <taxon>Roseobacteraceae</taxon>
        <taxon>Roseovarius</taxon>
    </lineage>
</organism>
<evidence type="ECO:0000256" key="2">
    <source>
        <dbReference type="ARBA" id="ARBA00023315"/>
    </source>
</evidence>
<evidence type="ECO:0000313" key="5">
    <source>
        <dbReference type="Proteomes" id="UP000193061"/>
    </source>
</evidence>
<dbReference type="InterPro" id="IPR016181">
    <property type="entry name" value="Acyl_CoA_acyltransferase"/>
</dbReference>
<dbReference type="GO" id="GO:0016747">
    <property type="term" value="F:acyltransferase activity, transferring groups other than amino-acyl groups"/>
    <property type="evidence" value="ECO:0007669"/>
    <property type="project" value="InterPro"/>
</dbReference>
<name>A0A1X6YZV6_9RHOB</name>
<dbReference type="Proteomes" id="UP000193061">
    <property type="component" value="Unassembled WGS sequence"/>
</dbReference>
<dbReference type="CDD" id="cd04301">
    <property type="entry name" value="NAT_SF"/>
    <property type="match status" value="1"/>
</dbReference>
<reference evidence="4 5" key="1">
    <citation type="submission" date="2017-03" db="EMBL/GenBank/DDBJ databases">
        <authorList>
            <person name="Afonso C.L."/>
            <person name="Miller P.J."/>
            <person name="Scott M.A."/>
            <person name="Spackman E."/>
            <person name="Goraichik I."/>
            <person name="Dimitrov K.M."/>
            <person name="Suarez D.L."/>
            <person name="Swayne D.E."/>
        </authorList>
    </citation>
    <scope>NUCLEOTIDE SEQUENCE [LARGE SCALE GENOMIC DNA]</scope>
    <source>
        <strain evidence="4 5">CECT 7450</strain>
    </source>
</reference>
<dbReference type="InterPro" id="IPR000182">
    <property type="entry name" value="GNAT_dom"/>
</dbReference>
<accession>A0A1X6YZV6</accession>
<protein>
    <submittedName>
        <fullName evidence="4">Acetyltransferase (GNAT) family protein</fullName>
    </submittedName>
</protein>
<evidence type="ECO:0000313" key="4">
    <source>
        <dbReference type="EMBL" id="SLN36595.1"/>
    </source>
</evidence>
<keyword evidence="2" id="KW-0012">Acyltransferase</keyword>
<dbReference type="SUPFAM" id="SSF55729">
    <property type="entry name" value="Acyl-CoA N-acyltransferases (Nat)"/>
    <property type="match status" value="1"/>
</dbReference>
<dbReference type="Pfam" id="PF00583">
    <property type="entry name" value="Acetyltransf_1"/>
    <property type="match status" value="1"/>
</dbReference>
<feature type="domain" description="N-acetyltransferase" evidence="3">
    <location>
        <begin position="2"/>
        <end position="159"/>
    </location>
</feature>
<evidence type="ECO:0000259" key="3">
    <source>
        <dbReference type="PROSITE" id="PS51186"/>
    </source>
</evidence>
<gene>
    <name evidence="4" type="ORF">ROA7450_01736</name>
</gene>
<dbReference type="PROSITE" id="PS51186">
    <property type="entry name" value="GNAT"/>
    <property type="match status" value="1"/>
</dbReference>
<dbReference type="PANTHER" id="PTHR43877">
    <property type="entry name" value="AMINOALKYLPHOSPHONATE N-ACETYLTRANSFERASE-RELATED-RELATED"/>
    <property type="match status" value="1"/>
</dbReference>
<sequence length="165" mass="18812">MVTFRPYQRSDRPWVLKANSHFYQSFHNFDVIFTNAVDAALDVLEDKISNPESNYLITESTARPVGCIFFSSETATVGRIRLFFIEHAHRGQGIGSRMLRNVLANAGLNGIETVVVSTFDRHPEACRLYESFGFEVANRFWSTAFGQTMQQLDYQISLDSTSRDQ</sequence>
<keyword evidence="5" id="KW-1185">Reference proteome</keyword>